<name>A0ABU6FW43_9BACL</name>
<dbReference type="Gene3D" id="1.20.120.450">
    <property type="entry name" value="dinb family like domain"/>
    <property type="match status" value="1"/>
</dbReference>
<dbReference type="Proteomes" id="UP001338137">
    <property type="component" value="Unassembled WGS sequence"/>
</dbReference>
<accession>A0ABU6FW43</accession>
<feature type="domain" description="DinB-like" evidence="1">
    <location>
        <begin position="13"/>
        <end position="147"/>
    </location>
</feature>
<evidence type="ECO:0000259" key="1">
    <source>
        <dbReference type="Pfam" id="PF12867"/>
    </source>
</evidence>
<sequence length="159" mass="18257">MSETTLQQVDNYRETSQLIREISTSLTEDQLSWKPAPEKWSVKEVVAHLVDSSFVHSVRIRKIVAEQAQGFILYDQDAWVASSRANESSFEEILLAFDAILAYNARYYERLKPEQWEHKGLNNGKEVSAADLFQGFIRHVNIHLAQIQRNLDALPAALR</sequence>
<reference evidence="2 3" key="1">
    <citation type="submission" date="2023-03" db="EMBL/GenBank/DDBJ databases">
        <title>Bacillus Genome Sequencing.</title>
        <authorList>
            <person name="Dunlap C."/>
        </authorList>
    </citation>
    <scope>NUCLEOTIDE SEQUENCE [LARGE SCALE GENOMIC DNA]</scope>
    <source>
        <strain evidence="2 3">BD-533</strain>
    </source>
</reference>
<dbReference type="InterPro" id="IPR024775">
    <property type="entry name" value="DinB-like"/>
</dbReference>
<proteinExistence type="predicted"/>
<keyword evidence="3" id="KW-1185">Reference proteome</keyword>
<dbReference type="RefSeq" id="WP_326070519.1">
    <property type="nucleotide sequence ID" value="NZ_JARLKY010000007.1"/>
</dbReference>
<evidence type="ECO:0000313" key="3">
    <source>
        <dbReference type="Proteomes" id="UP001338137"/>
    </source>
</evidence>
<dbReference type="SUPFAM" id="SSF109854">
    <property type="entry name" value="DinB/YfiT-like putative metalloenzymes"/>
    <property type="match status" value="1"/>
</dbReference>
<gene>
    <name evidence="2" type="ORF">P4I72_03110</name>
</gene>
<dbReference type="InterPro" id="IPR034660">
    <property type="entry name" value="DinB/YfiT-like"/>
</dbReference>
<protein>
    <submittedName>
        <fullName evidence="2">DinB family protein</fullName>
    </submittedName>
</protein>
<evidence type="ECO:0000313" key="2">
    <source>
        <dbReference type="EMBL" id="MEC0226115.1"/>
    </source>
</evidence>
<dbReference type="Pfam" id="PF12867">
    <property type="entry name" value="DinB_2"/>
    <property type="match status" value="1"/>
</dbReference>
<comment type="caution">
    <text evidence="2">The sequence shown here is derived from an EMBL/GenBank/DDBJ whole genome shotgun (WGS) entry which is preliminary data.</text>
</comment>
<dbReference type="EMBL" id="JARLKY010000007">
    <property type="protein sequence ID" value="MEC0226115.1"/>
    <property type="molecule type" value="Genomic_DNA"/>
</dbReference>
<organism evidence="2 3">
    <name type="scientific">Paenibacillus alba</name>
    <dbReference type="NCBI Taxonomy" id="1197127"/>
    <lineage>
        <taxon>Bacteria</taxon>
        <taxon>Bacillati</taxon>
        <taxon>Bacillota</taxon>
        <taxon>Bacilli</taxon>
        <taxon>Bacillales</taxon>
        <taxon>Paenibacillaceae</taxon>
        <taxon>Paenibacillus</taxon>
    </lineage>
</organism>